<protein>
    <submittedName>
        <fullName evidence="3">Uncharacterized protein</fullName>
    </submittedName>
</protein>
<keyword evidence="2" id="KW-1185">Reference proteome</keyword>
<name>A0A914RMM3_PAREQ</name>
<dbReference type="AlphaFoldDB" id="A0A914RMM3"/>
<reference evidence="3" key="1">
    <citation type="submission" date="2022-11" db="UniProtKB">
        <authorList>
            <consortium name="WormBaseParasite"/>
        </authorList>
    </citation>
    <scope>IDENTIFICATION</scope>
</reference>
<evidence type="ECO:0000256" key="1">
    <source>
        <dbReference type="SAM" id="MobiDB-lite"/>
    </source>
</evidence>
<evidence type="ECO:0000313" key="3">
    <source>
        <dbReference type="WBParaSite" id="PEQ_0000754101-mRNA-1"/>
    </source>
</evidence>
<feature type="compositionally biased region" description="Basic and acidic residues" evidence="1">
    <location>
        <begin position="82"/>
        <end position="96"/>
    </location>
</feature>
<feature type="region of interest" description="Disordered" evidence="1">
    <location>
        <begin position="70"/>
        <end position="131"/>
    </location>
</feature>
<sequence length="157" mass="17348">MLHLCSSSGRNTLKVQKLVAMPKYALITKEYYVVCYLGGGCTFLSNSHIIEYDTKENDVSVVAEVVKAEDHPTPLDMGHSGSKNDKETGNIDETAKPRKKLFSFSRKKKSAELETNSNYAKRKKDAKSADADKSDGLLSFVFFSPQHSSQAFSIASD</sequence>
<evidence type="ECO:0000313" key="2">
    <source>
        <dbReference type="Proteomes" id="UP000887564"/>
    </source>
</evidence>
<proteinExistence type="predicted"/>
<dbReference type="WBParaSite" id="PEQ_0000754101-mRNA-1">
    <property type="protein sequence ID" value="PEQ_0000754101-mRNA-1"/>
    <property type="gene ID" value="PEQ_0000754101"/>
</dbReference>
<feature type="compositionally biased region" description="Basic residues" evidence="1">
    <location>
        <begin position="97"/>
        <end position="109"/>
    </location>
</feature>
<organism evidence="2 3">
    <name type="scientific">Parascaris equorum</name>
    <name type="common">Equine roundworm</name>
    <dbReference type="NCBI Taxonomy" id="6256"/>
    <lineage>
        <taxon>Eukaryota</taxon>
        <taxon>Metazoa</taxon>
        <taxon>Ecdysozoa</taxon>
        <taxon>Nematoda</taxon>
        <taxon>Chromadorea</taxon>
        <taxon>Rhabditida</taxon>
        <taxon>Spirurina</taxon>
        <taxon>Ascaridomorpha</taxon>
        <taxon>Ascaridoidea</taxon>
        <taxon>Ascarididae</taxon>
        <taxon>Parascaris</taxon>
    </lineage>
</organism>
<dbReference type="Proteomes" id="UP000887564">
    <property type="component" value="Unplaced"/>
</dbReference>
<accession>A0A914RMM3</accession>